<reference evidence="5 6" key="1">
    <citation type="submission" date="2020-10" db="EMBL/GenBank/DDBJ databases">
        <title>The Coptis chinensis genome and diversification of protoberbering-type alkaloids.</title>
        <authorList>
            <person name="Wang B."/>
            <person name="Shu S."/>
            <person name="Song C."/>
            <person name="Liu Y."/>
        </authorList>
    </citation>
    <scope>NUCLEOTIDE SEQUENCE [LARGE SCALE GENOMIC DNA]</scope>
    <source>
        <strain evidence="5">HL-2020</strain>
        <tissue evidence="5">Leaf</tissue>
    </source>
</reference>
<keyword evidence="6" id="KW-1185">Reference proteome</keyword>
<dbReference type="InterPro" id="IPR036537">
    <property type="entry name" value="Adaptor_Cbl_N_dom_sf"/>
</dbReference>
<feature type="domain" description="U-box" evidence="4">
    <location>
        <begin position="231"/>
        <end position="285"/>
    </location>
</feature>
<dbReference type="PANTHER" id="PTHR45958">
    <property type="entry name" value="RING-TYPE E3 UBIQUITIN TRANSFERASE"/>
    <property type="match status" value="1"/>
</dbReference>
<dbReference type="CDD" id="cd16664">
    <property type="entry name" value="RING-Ubox_PUB"/>
    <property type="match status" value="1"/>
</dbReference>
<proteinExistence type="predicted"/>
<protein>
    <recommendedName>
        <fullName evidence="4">U-box domain-containing protein</fullName>
    </recommendedName>
</protein>
<dbReference type="Gene3D" id="1.20.930.20">
    <property type="entry name" value="Adaptor protein Cbl, N-terminal domain"/>
    <property type="match status" value="1"/>
</dbReference>
<name>A0A835H2E6_9MAGN</name>
<comment type="caution">
    <text evidence="5">The sequence shown here is derived from an EMBL/GenBank/DDBJ whole genome shotgun (WGS) entry which is preliminary data.</text>
</comment>
<dbReference type="Pfam" id="PF04564">
    <property type="entry name" value="U-box"/>
    <property type="match status" value="1"/>
</dbReference>
<dbReference type="GO" id="GO:0004842">
    <property type="term" value="F:ubiquitin-protein transferase activity"/>
    <property type="evidence" value="ECO:0007669"/>
    <property type="project" value="InterPro"/>
</dbReference>
<evidence type="ECO:0000259" key="4">
    <source>
        <dbReference type="PROSITE" id="PS51698"/>
    </source>
</evidence>
<evidence type="ECO:0000313" key="5">
    <source>
        <dbReference type="EMBL" id="KAF9590382.1"/>
    </source>
</evidence>
<organism evidence="5 6">
    <name type="scientific">Coptis chinensis</name>
    <dbReference type="NCBI Taxonomy" id="261450"/>
    <lineage>
        <taxon>Eukaryota</taxon>
        <taxon>Viridiplantae</taxon>
        <taxon>Streptophyta</taxon>
        <taxon>Embryophyta</taxon>
        <taxon>Tracheophyta</taxon>
        <taxon>Spermatophyta</taxon>
        <taxon>Magnoliopsida</taxon>
        <taxon>Ranunculales</taxon>
        <taxon>Ranunculaceae</taxon>
        <taxon>Coptidoideae</taxon>
        <taxon>Coptis</taxon>
    </lineage>
</organism>
<dbReference type="Gene3D" id="3.30.40.10">
    <property type="entry name" value="Zinc/RING finger domain, C3HC4 (zinc finger)"/>
    <property type="match status" value="1"/>
</dbReference>
<dbReference type="InterPro" id="IPR045210">
    <property type="entry name" value="RING-Ubox_PUB"/>
</dbReference>
<dbReference type="EMBL" id="JADFTS010000009">
    <property type="protein sequence ID" value="KAF9590382.1"/>
    <property type="molecule type" value="Genomic_DNA"/>
</dbReference>
<dbReference type="OrthoDB" id="1741906at2759"/>
<evidence type="ECO:0000313" key="6">
    <source>
        <dbReference type="Proteomes" id="UP000631114"/>
    </source>
</evidence>
<dbReference type="PANTHER" id="PTHR45958:SF5">
    <property type="entry name" value="RING-TYPE E3 UBIQUITIN TRANSFERASE"/>
    <property type="match status" value="1"/>
</dbReference>
<dbReference type="InterPro" id="IPR003613">
    <property type="entry name" value="Ubox_domain"/>
</dbReference>
<dbReference type="InterPro" id="IPR045766">
    <property type="entry name" value="MCAfunc"/>
</dbReference>
<dbReference type="InterPro" id="IPR013083">
    <property type="entry name" value="Znf_RING/FYVE/PHD"/>
</dbReference>
<dbReference type="GO" id="GO:0016567">
    <property type="term" value="P:protein ubiquitination"/>
    <property type="evidence" value="ECO:0007669"/>
    <property type="project" value="UniProtKB-UniPathway"/>
</dbReference>
<keyword evidence="3" id="KW-0175">Coiled coil</keyword>
<comment type="pathway">
    <text evidence="1">Protein modification; protein ubiquitination.</text>
</comment>
<evidence type="ECO:0000256" key="1">
    <source>
        <dbReference type="ARBA" id="ARBA00004906"/>
    </source>
</evidence>
<dbReference type="GO" id="GO:0007166">
    <property type="term" value="P:cell surface receptor signaling pathway"/>
    <property type="evidence" value="ECO:0007669"/>
    <property type="project" value="InterPro"/>
</dbReference>
<evidence type="ECO:0000256" key="2">
    <source>
        <dbReference type="ARBA" id="ARBA00022679"/>
    </source>
</evidence>
<gene>
    <name evidence="5" type="ORF">IFM89_034092</name>
</gene>
<accession>A0A835H2E6</accession>
<dbReference type="PROSITE" id="PS51698">
    <property type="entry name" value="U_BOX"/>
    <property type="match status" value="1"/>
</dbReference>
<dbReference type="Pfam" id="PF19584">
    <property type="entry name" value="MCAfunc"/>
    <property type="match status" value="1"/>
</dbReference>
<dbReference type="SUPFAM" id="SSF57850">
    <property type="entry name" value="RING/U-box"/>
    <property type="match status" value="1"/>
</dbReference>
<keyword evidence="2" id="KW-0808">Transferase</keyword>
<dbReference type="AlphaFoldDB" id="A0A835H2E6"/>
<dbReference type="Proteomes" id="UP000631114">
    <property type="component" value="Unassembled WGS sequence"/>
</dbReference>
<feature type="coiled-coil region" evidence="3">
    <location>
        <begin position="38"/>
        <end position="65"/>
    </location>
</feature>
<dbReference type="UniPathway" id="UPA00143"/>
<sequence length="285" mass="32787">MLLIMFWLKRRVFKNLKTYLERIVTVLEELSKKNIQKSESLKNATDVLEDEMKKAKQLVDKCSKRSRVYLLVNCRKIVKRLEDSTRKISKALLLIPLASLDLSYGVKEKMNNLCEDMLNAKFTTAMAEEGILEKIEMGIQERNVNRSYANELLFRIADALRISTERAALKKEYDDFKNEIDDVHSRKDQAEAIQMDQIIALLGRADAASSAKEKEIKYINRRNSLVSQPMEPLETFYCTITGDVMVDPVDTSSGQTFERSAIEKWLADWNNLCPLIQTLLNPAIL</sequence>
<dbReference type="SMART" id="SM00504">
    <property type="entry name" value="Ubox"/>
    <property type="match status" value="1"/>
</dbReference>
<dbReference type="InterPro" id="IPR052608">
    <property type="entry name" value="U-box_domain_protein"/>
</dbReference>
<feature type="coiled-coil region" evidence="3">
    <location>
        <begin position="159"/>
        <end position="193"/>
    </location>
</feature>
<evidence type="ECO:0000256" key="3">
    <source>
        <dbReference type="SAM" id="Coils"/>
    </source>
</evidence>